<dbReference type="RefSeq" id="WP_004517517.1">
    <property type="nucleotide sequence ID" value="NZ_FNOF01000016.1"/>
</dbReference>
<accession>A0A1H2ZFV9</accession>
<reference evidence="2 3" key="1">
    <citation type="submission" date="2016-10" db="EMBL/GenBank/DDBJ databases">
        <authorList>
            <person name="de Groot N.N."/>
        </authorList>
    </citation>
    <scope>NUCLEOTIDE SEQUENCE [LARGE SCALE GENOMIC DNA]</scope>
    <source>
        <strain evidence="2 3">DSM 3756</strain>
    </source>
</reference>
<evidence type="ECO:0000313" key="3">
    <source>
        <dbReference type="Proteomes" id="UP000182573"/>
    </source>
</evidence>
<gene>
    <name evidence="2" type="ORF">SAMN05443574_11655</name>
</gene>
<proteinExistence type="predicted"/>
<organism evidence="2 3">
    <name type="scientific">Haloarcula vallismortis</name>
    <name type="common">Halobacterium vallismortis</name>
    <dbReference type="NCBI Taxonomy" id="28442"/>
    <lineage>
        <taxon>Archaea</taxon>
        <taxon>Methanobacteriati</taxon>
        <taxon>Methanobacteriota</taxon>
        <taxon>Stenosarchaea group</taxon>
        <taxon>Halobacteria</taxon>
        <taxon>Halobacteriales</taxon>
        <taxon>Haloarculaceae</taxon>
        <taxon>Haloarcula</taxon>
    </lineage>
</organism>
<keyword evidence="1" id="KW-0472">Membrane</keyword>
<feature type="transmembrane region" description="Helical" evidence="1">
    <location>
        <begin position="5"/>
        <end position="22"/>
    </location>
</feature>
<keyword evidence="1" id="KW-0812">Transmembrane</keyword>
<protein>
    <submittedName>
        <fullName evidence="2">Uncharacterized protein</fullName>
    </submittedName>
</protein>
<evidence type="ECO:0000313" key="2">
    <source>
        <dbReference type="EMBL" id="SDX16197.1"/>
    </source>
</evidence>
<dbReference type="Proteomes" id="UP000182573">
    <property type="component" value="Unassembled WGS sequence"/>
</dbReference>
<sequence length="58" mass="5802">MNQTAILHTAFGVLLVAGFLASGQLLSYGLYGLGAVCFIAGIVLAQRDGDGSDAADSA</sequence>
<name>A0A1H2ZFV9_HALVA</name>
<evidence type="ECO:0000256" key="1">
    <source>
        <dbReference type="SAM" id="Phobius"/>
    </source>
</evidence>
<feature type="transmembrane region" description="Helical" evidence="1">
    <location>
        <begin position="28"/>
        <end position="45"/>
    </location>
</feature>
<keyword evidence="1" id="KW-1133">Transmembrane helix</keyword>
<dbReference type="AlphaFoldDB" id="A0A1H2ZFV9"/>
<dbReference type="EMBL" id="FNOF01000016">
    <property type="protein sequence ID" value="SDX16197.1"/>
    <property type="molecule type" value="Genomic_DNA"/>
</dbReference>